<feature type="repeat" description="ANK" evidence="3">
    <location>
        <begin position="127"/>
        <end position="160"/>
    </location>
</feature>
<evidence type="ECO:0000313" key="5">
    <source>
        <dbReference type="EMBL" id="KAJ1913255.1"/>
    </source>
</evidence>
<evidence type="ECO:0000256" key="3">
    <source>
        <dbReference type="PROSITE-ProRule" id="PRU00023"/>
    </source>
</evidence>
<dbReference type="PANTHER" id="PTHR24189">
    <property type="entry name" value="MYOTROPHIN"/>
    <property type="match status" value="1"/>
</dbReference>
<feature type="region of interest" description="Disordered" evidence="4">
    <location>
        <begin position="156"/>
        <end position="221"/>
    </location>
</feature>
<name>A0A9W8DPL5_9FUNG</name>
<dbReference type="InterPro" id="IPR036770">
    <property type="entry name" value="Ankyrin_rpt-contain_sf"/>
</dbReference>
<feature type="compositionally biased region" description="Polar residues" evidence="4">
    <location>
        <begin position="903"/>
        <end position="913"/>
    </location>
</feature>
<proteinExistence type="predicted"/>
<feature type="region of interest" description="Disordered" evidence="4">
    <location>
        <begin position="1030"/>
        <end position="1113"/>
    </location>
</feature>
<dbReference type="Pfam" id="PF12796">
    <property type="entry name" value="Ank_2"/>
    <property type="match status" value="1"/>
</dbReference>
<sequence>AGRKKKKPMVADIVIGKGGGNSSTGGAPCVDTGGNSTAGGYRSKNSTGHTSMQAFHLASVTPIFRTNTVASSIEHLNSPFAIGSLKDAISSCSNSESALHCAIAKGNSGLALYLISRLPNSVNTRAHGLLPLHIAAAARDDPSMIVMLLENGADPNAQSSIHNDNSSSSSQAANTHKSARSISIPQPPATWDELSGHTSLSTPTSSSSSRRTRAGRIKEINVRPPQSATIPITLVTPPSAIHSNNTTTIAAQAPTPVSKFGASSQWSSRNAFSPSGASVNNPNNQSIILTPNSAPSFHYSQHKHKLSQPGMSVPGATALHYAVSSGHVNSVRALLTHSTSAAKSITLVDSLGNTPETLAAVIGDPRISRLIYEAQLRHFKQIGPENTIPSSVPSTRNQSSNTPYSNPQHFNTMPKSLPSFGNDEHQQQQRHVGASSHPGQYGSTEIERSYSYDPAHSIPNYHETSMTWQPSSSTSSNTNGISNVGGHSNGPNSSSMCFNSGVNTKQRKPIPTIQPSESPGSTYSRGAPDSIVSHSVDSNTSAINGGNRMNRMYPALVDPKARKIGHIKAAMASSYSNLAIQEGEVDRSHGSASGAGNNNSNIDNSHVANRKDWHLRRPSTAAEFNAANIYNTIKIERHPSHRKRAQTQEDYRCAPRSSIDALNSSSSNHSGHSLKSCRISVDSDAENNKSSSSEISSNNNGGNPQRLYNPKIPGTPYSLRSYRSSPGVLKPTKHRYTYSLETPRELQNKFSQKSMATDRSRLGSKNAPPTTLVTLPEASSESSGSSRSSLADNSTATDASSANSSSSSALLSTTNIVPRERSSTESYVPKSRLRYQQSLELGNDGNDMCGSVDYNSLVQGVPSSPSSNNSLTSRPRSISVGDPIKTSTATTTTTTAPSSATTIDSECTSYSRNTSPTSSKPSSKINHGIESPNQSKSTNTSIAIATNNNKNKPSKSAASTQSYITAVPSGCTYTESVPTTSDSVVIITNQPRSQSLERTRSNTDSVVNSLRRFKTFASWTSRLHLHNSNRNDITTANNTTSGGGGHSGKPTVAKSFPNLSIAQRNTSISRNSGGKRNLLRIETGRSKSTSNKPLSLISNATTTTTSTSTPISPISPAAFLTDLSHRTNNSSNSDFNDHQQDVMDDGSNMLVNTLPSSLFLHQSQSLVTPDITPPRSRCSVSDDHNLRPRYYDEASQSNSHGANIDDEDDSQPLLENTFNNRRRRIFDSKYLINHPCIDESHEISKSSSSTNTNSNHSNGSEYARKVKHRSRFVFDKSIDLGIPLDPTLPMDEAIAKALGIPVGRLSGLIELDSLNHPSSSSSGTGNKVIGTDDNDERRGESVQLSSLLWKQAAMAVRKRRNTDPVS</sequence>
<feature type="compositionally biased region" description="Low complexity" evidence="4">
    <location>
        <begin position="1245"/>
        <end position="1260"/>
    </location>
</feature>
<evidence type="ECO:0000256" key="1">
    <source>
        <dbReference type="ARBA" id="ARBA00022737"/>
    </source>
</evidence>
<feature type="repeat" description="ANK" evidence="3">
    <location>
        <begin position="314"/>
        <end position="340"/>
    </location>
</feature>
<gene>
    <name evidence="5" type="ORF">H4219_005289</name>
</gene>
<dbReference type="PROSITE" id="PS50088">
    <property type="entry name" value="ANK_REPEAT"/>
    <property type="match status" value="2"/>
</dbReference>
<feature type="region of interest" description="Disordered" evidence="4">
    <location>
        <begin position="383"/>
        <end position="545"/>
    </location>
</feature>
<feature type="non-terminal residue" evidence="5">
    <location>
        <position position="1"/>
    </location>
</feature>
<evidence type="ECO:0000256" key="2">
    <source>
        <dbReference type="ARBA" id="ARBA00023043"/>
    </source>
</evidence>
<dbReference type="InterPro" id="IPR002110">
    <property type="entry name" value="Ankyrin_rpt"/>
</dbReference>
<feature type="region of interest" description="Disordered" evidence="4">
    <location>
        <begin position="853"/>
        <end position="939"/>
    </location>
</feature>
<feature type="compositionally biased region" description="Low complexity" evidence="4">
    <location>
        <begin position="1097"/>
        <end position="1113"/>
    </location>
</feature>
<keyword evidence="1" id="KW-0677">Repeat</keyword>
<dbReference type="EMBL" id="JANBPU010000276">
    <property type="protein sequence ID" value="KAJ1913255.1"/>
    <property type="molecule type" value="Genomic_DNA"/>
</dbReference>
<feature type="compositionally biased region" description="Low complexity" evidence="4">
    <location>
        <begin position="590"/>
        <end position="605"/>
    </location>
</feature>
<feature type="compositionally biased region" description="Polar residues" evidence="4">
    <location>
        <begin position="387"/>
        <end position="414"/>
    </location>
</feature>
<feature type="region of interest" description="Disordered" evidence="4">
    <location>
        <begin position="1193"/>
        <end position="1214"/>
    </location>
</feature>
<feature type="region of interest" description="Disordered" evidence="4">
    <location>
        <begin position="635"/>
        <end position="829"/>
    </location>
</feature>
<reference evidence="5" key="1">
    <citation type="submission" date="2022-07" db="EMBL/GenBank/DDBJ databases">
        <title>Phylogenomic reconstructions and comparative analyses of Kickxellomycotina fungi.</title>
        <authorList>
            <person name="Reynolds N.K."/>
            <person name="Stajich J.E."/>
            <person name="Barry K."/>
            <person name="Grigoriev I.V."/>
            <person name="Crous P."/>
            <person name="Smith M.E."/>
        </authorList>
    </citation>
    <scope>NUCLEOTIDE SEQUENCE</scope>
    <source>
        <strain evidence="5">NBRC 100468</strain>
    </source>
</reference>
<feature type="compositionally biased region" description="Polar residues" evidence="4">
    <location>
        <begin position="485"/>
        <end position="504"/>
    </location>
</feature>
<feature type="region of interest" description="Disordered" evidence="4">
    <location>
        <begin position="586"/>
        <end position="605"/>
    </location>
</feature>
<dbReference type="Pfam" id="PF00023">
    <property type="entry name" value="Ank"/>
    <property type="match status" value="1"/>
</dbReference>
<dbReference type="PANTHER" id="PTHR24189:SF50">
    <property type="entry name" value="ANKYRIN REPEAT AND SOCS BOX PROTEIN 2"/>
    <property type="match status" value="1"/>
</dbReference>
<feature type="compositionally biased region" description="Polar residues" evidence="4">
    <location>
        <begin position="1057"/>
        <end position="1074"/>
    </location>
</feature>
<feature type="compositionally biased region" description="Low complexity" evidence="4">
    <location>
        <begin position="657"/>
        <end position="676"/>
    </location>
</feature>
<dbReference type="SUPFAM" id="SSF48403">
    <property type="entry name" value="Ankyrin repeat"/>
    <property type="match status" value="1"/>
</dbReference>
<feature type="compositionally biased region" description="Low complexity" evidence="4">
    <location>
        <begin position="779"/>
        <end position="815"/>
    </location>
</feature>
<evidence type="ECO:0000313" key="6">
    <source>
        <dbReference type="Proteomes" id="UP001150538"/>
    </source>
</evidence>
<feature type="compositionally biased region" description="Polar residues" evidence="4">
    <location>
        <begin position="532"/>
        <end position="544"/>
    </location>
</feature>
<feature type="compositionally biased region" description="Low complexity" evidence="4">
    <location>
        <begin position="688"/>
        <end position="703"/>
    </location>
</feature>
<protein>
    <submittedName>
        <fullName evidence="5">Uncharacterized protein</fullName>
    </submittedName>
</protein>
<organism evidence="5 6">
    <name type="scientific">Mycoemilia scoparia</name>
    <dbReference type="NCBI Taxonomy" id="417184"/>
    <lineage>
        <taxon>Eukaryota</taxon>
        <taxon>Fungi</taxon>
        <taxon>Fungi incertae sedis</taxon>
        <taxon>Zoopagomycota</taxon>
        <taxon>Kickxellomycotina</taxon>
        <taxon>Kickxellomycetes</taxon>
        <taxon>Kickxellales</taxon>
        <taxon>Kickxellaceae</taxon>
        <taxon>Mycoemilia</taxon>
    </lineage>
</organism>
<feature type="compositionally biased region" description="Low complexity" evidence="4">
    <location>
        <begin position="464"/>
        <end position="482"/>
    </location>
</feature>
<dbReference type="SMART" id="SM00248">
    <property type="entry name" value="ANK"/>
    <property type="match status" value="3"/>
</dbReference>
<comment type="caution">
    <text evidence="5">The sequence shown here is derived from an EMBL/GenBank/DDBJ whole genome shotgun (WGS) entry which is preliminary data.</text>
</comment>
<feature type="compositionally biased region" description="Low complexity" evidence="4">
    <location>
        <begin position="886"/>
        <end position="902"/>
    </location>
</feature>
<feature type="compositionally biased region" description="Low complexity" evidence="4">
    <location>
        <begin position="157"/>
        <end position="174"/>
    </location>
</feature>
<feature type="compositionally biased region" description="Low complexity" evidence="4">
    <location>
        <begin position="198"/>
        <end position="209"/>
    </location>
</feature>
<dbReference type="Gene3D" id="1.25.40.20">
    <property type="entry name" value="Ankyrin repeat-containing domain"/>
    <property type="match status" value="2"/>
</dbReference>
<dbReference type="Proteomes" id="UP001150538">
    <property type="component" value="Unassembled WGS sequence"/>
</dbReference>
<dbReference type="PROSITE" id="PS50297">
    <property type="entry name" value="ANK_REP_REGION"/>
    <property type="match status" value="2"/>
</dbReference>
<accession>A0A9W8DPL5</accession>
<evidence type="ECO:0000256" key="4">
    <source>
        <dbReference type="SAM" id="MobiDB-lite"/>
    </source>
</evidence>
<dbReference type="InterPro" id="IPR050745">
    <property type="entry name" value="Multifunctional_regulatory"/>
</dbReference>
<dbReference type="OrthoDB" id="194358at2759"/>
<keyword evidence="2 3" id="KW-0040">ANK repeat</keyword>
<feature type="region of interest" description="Disordered" evidence="4">
    <location>
        <begin position="1314"/>
        <end position="1342"/>
    </location>
</feature>
<feature type="compositionally biased region" description="Low complexity" evidence="4">
    <location>
        <begin position="862"/>
        <end position="877"/>
    </location>
</feature>
<keyword evidence="6" id="KW-1185">Reference proteome</keyword>
<feature type="region of interest" description="Disordered" evidence="4">
    <location>
        <begin position="1241"/>
        <end position="1263"/>
    </location>
</feature>
<feature type="compositionally biased region" description="Low complexity" evidence="4">
    <location>
        <begin position="914"/>
        <end position="924"/>
    </location>
</feature>
<feature type="compositionally biased region" description="Polar residues" evidence="4">
    <location>
        <begin position="513"/>
        <end position="524"/>
    </location>
</feature>